<feature type="transmembrane region" description="Helical" evidence="7">
    <location>
        <begin position="123"/>
        <end position="141"/>
    </location>
</feature>
<sequence length="347" mass="37725">MGWVDAAKGISIFLVVMVHATDWTGYVGVEPTPLIEAFNGAAVGVRMPLFFLMSGLFAGKWIAVPWKALVNGKLALLVWVFLLWQPVMFAYKYLAGLMLPGQEDSSLMAHLVRMVASPVRPNAELWFLWALVVFFVGAKLLQKVPAWVILVASAGLSLGWSAIAQPALGENMLRLLGPGLGAFPMYFVFFMAGILLKGQVIAAVSRVSWIAGLAGFTAWLVVNRLLEASGGFFGRLFVIQILGAVGGLLAAVVLQHVQPLRRLGTLTLPVYVSHTFFVVLMACAIELLDLEITGHFEAATPWFIAVVAVLLGLGLHRVAASSFLFNNPQWFQSWSRGRHLVGARHSS</sequence>
<dbReference type="PANTHER" id="PTHR40074">
    <property type="entry name" value="O-ACETYLTRANSFERASE WECH"/>
    <property type="match status" value="1"/>
</dbReference>
<organism evidence="9 10">
    <name type="scientific">Pseudarthrobacter niigatensis</name>
    <dbReference type="NCBI Taxonomy" id="369935"/>
    <lineage>
        <taxon>Bacteria</taxon>
        <taxon>Bacillati</taxon>
        <taxon>Actinomycetota</taxon>
        <taxon>Actinomycetes</taxon>
        <taxon>Micrococcales</taxon>
        <taxon>Micrococcaceae</taxon>
        <taxon>Pseudarthrobacter</taxon>
    </lineage>
</organism>
<feature type="transmembrane region" description="Helical" evidence="7">
    <location>
        <begin position="74"/>
        <end position="94"/>
    </location>
</feature>
<dbReference type="GO" id="GO:0016413">
    <property type="term" value="F:O-acetyltransferase activity"/>
    <property type="evidence" value="ECO:0007669"/>
    <property type="project" value="TreeGrafter"/>
</dbReference>
<dbReference type="PANTHER" id="PTHR40074:SF2">
    <property type="entry name" value="O-ACETYLTRANSFERASE WECH"/>
    <property type="match status" value="1"/>
</dbReference>
<gene>
    <name evidence="9" type="ORF">J2T23_001879</name>
</gene>
<keyword evidence="5 7" id="KW-1133">Transmembrane helix</keyword>
<evidence type="ECO:0000256" key="7">
    <source>
        <dbReference type="SAM" id="Phobius"/>
    </source>
</evidence>
<name>A0AAJ1SWG2_9MICC</name>
<dbReference type="InterPro" id="IPR002656">
    <property type="entry name" value="Acyl_transf_3_dom"/>
</dbReference>
<evidence type="ECO:0000256" key="3">
    <source>
        <dbReference type="ARBA" id="ARBA00022475"/>
    </source>
</evidence>
<evidence type="ECO:0000256" key="6">
    <source>
        <dbReference type="ARBA" id="ARBA00023136"/>
    </source>
</evidence>
<keyword evidence="6 7" id="KW-0472">Membrane</keyword>
<feature type="transmembrane region" description="Helical" evidence="7">
    <location>
        <begin position="232"/>
        <end position="254"/>
    </location>
</feature>
<feature type="transmembrane region" description="Helical" evidence="7">
    <location>
        <begin position="266"/>
        <end position="288"/>
    </location>
</feature>
<dbReference type="GO" id="GO:0009246">
    <property type="term" value="P:enterobacterial common antigen biosynthetic process"/>
    <property type="evidence" value="ECO:0007669"/>
    <property type="project" value="TreeGrafter"/>
</dbReference>
<evidence type="ECO:0000256" key="2">
    <source>
        <dbReference type="ARBA" id="ARBA00007400"/>
    </source>
</evidence>
<dbReference type="EMBL" id="JAUSTB010000005">
    <property type="protein sequence ID" value="MDQ0145986.1"/>
    <property type="molecule type" value="Genomic_DNA"/>
</dbReference>
<evidence type="ECO:0000256" key="4">
    <source>
        <dbReference type="ARBA" id="ARBA00022692"/>
    </source>
</evidence>
<dbReference type="AlphaFoldDB" id="A0AAJ1SWG2"/>
<evidence type="ECO:0000256" key="5">
    <source>
        <dbReference type="ARBA" id="ARBA00022989"/>
    </source>
</evidence>
<feature type="transmembrane region" description="Helical" evidence="7">
    <location>
        <begin position="300"/>
        <end position="325"/>
    </location>
</feature>
<protein>
    <submittedName>
        <fullName evidence="9">Membrane protein YcfT</fullName>
    </submittedName>
</protein>
<dbReference type="Pfam" id="PF01757">
    <property type="entry name" value="Acyl_transf_3"/>
    <property type="match status" value="1"/>
</dbReference>
<comment type="similarity">
    <text evidence="2">Belongs to the acyltransferase 3 family.</text>
</comment>
<evidence type="ECO:0000256" key="1">
    <source>
        <dbReference type="ARBA" id="ARBA00004651"/>
    </source>
</evidence>
<feature type="domain" description="Acyltransferase 3" evidence="8">
    <location>
        <begin position="2"/>
        <end position="312"/>
    </location>
</feature>
<keyword evidence="10" id="KW-1185">Reference proteome</keyword>
<feature type="transmembrane region" description="Helical" evidence="7">
    <location>
        <begin position="12"/>
        <end position="29"/>
    </location>
</feature>
<dbReference type="RefSeq" id="WP_307359286.1">
    <property type="nucleotide sequence ID" value="NZ_JAUSTB010000005.1"/>
</dbReference>
<comment type="caution">
    <text evidence="9">The sequence shown here is derived from an EMBL/GenBank/DDBJ whole genome shotgun (WGS) entry which is preliminary data.</text>
</comment>
<accession>A0AAJ1SWG2</accession>
<feature type="transmembrane region" description="Helical" evidence="7">
    <location>
        <begin position="146"/>
        <end position="163"/>
    </location>
</feature>
<feature type="transmembrane region" description="Helical" evidence="7">
    <location>
        <begin position="175"/>
        <end position="195"/>
    </location>
</feature>
<keyword evidence="3" id="KW-1003">Cell membrane</keyword>
<evidence type="ECO:0000259" key="8">
    <source>
        <dbReference type="Pfam" id="PF01757"/>
    </source>
</evidence>
<feature type="transmembrane region" description="Helical" evidence="7">
    <location>
        <begin position="207"/>
        <end position="226"/>
    </location>
</feature>
<keyword evidence="4 7" id="KW-0812">Transmembrane</keyword>
<evidence type="ECO:0000313" key="9">
    <source>
        <dbReference type="EMBL" id="MDQ0145986.1"/>
    </source>
</evidence>
<dbReference type="GO" id="GO:0005886">
    <property type="term" value="C:plasma membrane"/>
    <property type="evidence" value="ECO:0007669"/>
    <property type="project" value="UniProtKB-SubCell"/>
</dbReference>
<dbReference type="Proteomes" id="UP001239267">
    <property type="component" value="Unassembled WGS sequence"/>
</dbReference>
<evidence type="ECO:0000313" key="10">
    <source>
        <dbReference type="Proteomes" id="UP001239267"/>
    </source>
</evidence>
<feature type="transmembrane region" description="Helical" evidence="7">
    <location>
        <begin position="41"/>
        <end position="62"/>
    </location>
</feature>
<reference evidence="9 10" key="1">
    <citation type="submission" date="2023-07" db="EMBL/GenBank/DDBJ databases">
        <title>Sorghum-associated microbial communities from plants grown in Nebraska, USA.</title>
        <authorList>
            <person name="Schachtman D."/>
        </authorList>
    </citation>
    <scope>NUCLEOTIDE SEQUENCE [LARGE SCALE GENOMIC DNA]</scope>
    <source>
        <strain evidence="9 10">DS1001</strain>
    </source>
</reference>
<proteinExistence type="inferred from homology"/>
<comment type="subcellular location">
    <subcellularLocation>
        <location evidence="1">Cell membrane</location>
        <topology evidence="1">Multi-pass membrane protein</topology>
    </subcellularLocation>
</comment>